<evidence type="ECO:0000256" key="1">
    <source>
        <dbReference type="ARBA" id="ARBA00023125"/>
    </source>
</evidence>
<feature type="domain" description="HTH tetR-type" evidence="3">
    <location>
        <begin position="22"/>
        <end position="82"/>
    </location>
</feature>
<dbReference type="InterPro" id="IPR041490">
    <property type="entry name" value="KstR2_TetR_C"/>
</dbReference>
<dbReference type="RefSeq" id="WP_073379498.1">
    <property type="nucleotide sequence ID" value="NZ_FQZK01000006.1"/>
</dbReference>
<dbReference type="PANTHER" id="PTHR30055:SF237">
    <property type="entry name" value="TRANSCRIPTIONAL REPRESSOR MCE3R"/>
    <property type="match status" value="1"/>
</dbReference>
<dbReference type="STRING" id="758803.SAMN05421803_106209"/>
<dbReference type="SUPFAM" id="SSF48498">
    <property type="entry name" value="Tetracyclin repressor-like, C-terminal domain"/>
    <property type="match status" value="1"/>
</dbReference>
<evidence type="ECO:0000313" key="5">
    <source>
        <dbReference type="Proteomes" id="UP000184452"/>
    </source>
</evidence>
<keyword evidence="1 2" id="KW-0238">DNA-binding</keyword>
<dbReference type="InterPro" id="IPR001647">
    <property type="entry name" value="HTH_TetR"/>
</dbReference>
<dbReference type="InterPro" id="IPR036271">
    <property type="entry name" value="Tet_transcr_reg_TetR-rel_C_sf"/>
</dbReference>
<dbReference type="InterPro" id="IPR009057">
    <property type="entry name" value="Homeodomain-like_sf"/>
</dbReference>
<sequence>MLATDHEEAGNTVSESWRSFGEQRLSAPLAAALACFVEQGYHGTTIRRIAERAGLSVPGLYHHYPSKQALLEGLVMTVMHELLDHTRRAAAEAGDDPGRRFDNIVECLLRFHMHRRDQAFVASTEIRGMDPGVRGAYIALRDEQQRMVDDTVREGVDRGAFATPYPRDAGRAVTTMCVAVSSWYRPDGELSPDEVVEHYLALCRATVGAR</sequence>
<dbReference type="EMBL" id="FQZK01000006">
    <property type="protein sequence ID" value="SHJ48428.1"/>
    <property type="molecule type" value="Genomic_DNA"/>
</dbReference>
<reference evidence="4 5" key="1">
    <citation type="submission" date="2016-11" db="EMBL/GenBank/DDBJ databases">
        <authorList>
            <person name="Jaros S."/>
            <person name="Januszkiewicz K."/>
            <person name="Wedrychowicz H."/>
        </authorList>
    </citation>
    <scope>NUCLEOTIDE SEQUENCE [LARGE SCALE GENOMIC DNA]</scope>
    <source>
        <strain evidence="4 5">CGMCC 4.5723</strain>
    </source>
</reference>
<accession>A0A1M6JP64</accession>
<dbReference type="Pfam" id="PF17932">
    <property type="entry name" value="TetR_C_24"/>
    <property type="match status" value="1"/>
</dbReference>
<dbReference type="PANTHER" id="PTHR30055">
    <property type="entry name" value="HTH-TYPE TRANSCRIPTIONAL REGULATOR RUTR"/>
    <property type="match status" value="1"/>
</dbReference>
<feature type="DNA-binding region" description="H-T-H motif" evidence="2">
    <location>
        <begin position="45"/>
        <end position="64"/>
    </location>
</feature>
<protein>
    <submittedName>
        <fullName evidence="4">DNA-binding transcriptional regulator, AcrR family</fullName>
    </submittedName>
</protein>
<dbReference type="Proteomes" id="UP000184452">
    <property type="component" value="Unassembled WGS sequence"/>
</dbReference>
<evidence type="ECO:0000256" key="2">
    <source>
        <dbReference type="PROSITE-ProRule" id="PRU00335"/>
    </source>
</evidence>
<dbReference type="Gene3D" id="1.10.357.10">
    <property type="entry name" value="Tetracycline Repressor, domain 2"/>
    <property type="match status" value="1"/>
</dbReference>
<dbReference type="PRINTS" id="PR00455">
    <property type="entry name" value="HTHTETR"/>
</dbReference>
<dbReference type="SUPFAM" id="SSF46689">
    <property type="entry name" value="Homeodomain-like"/>
    <property type="match status" value="1"/>
</dbReference>
<dbReference type="GO" id="GO:0003700">
    <property type="term" value="F:DNA-binding transcription factor activity"/>
    <property type="evidence" value="ECO:0007669"/>
    <property type="project" value="TreeGrafter"/>
</dbReference>
<gene>
    <name evidence="4" type="ORF">SAMN05421803_106209</name>
</gene>
<keyword evidence="5" id="KW-1185">Reference proteome</keyword>
<dbReference type="PROSITE" id="PS50977">
    <property type="entry name" value="HTH_TETR_2"/>
    <property type="match status" value="1"/>
</dbReference>
<evidence type="ECO:0000259" key="3">
    <source>
        <dbReference type="PROSITE" id="PS50977"/>
    </source>
</evidence>
<evidence type="ECO:0000313" key="4">
    <source>
        <dbReference type="EMBL" id="SHJ48428.1"/>
    </source>
</evidence>
<name>A0A1M6JP64_9ACTN</name>
<dbReference type="AlphaFoldDB" id="A0A1M6JP64"/>
<dbReference type="Pfam" id="PF00440">
    <property type="entry name" value="TetR_N"/>
    <property type="match status" value="1"/>
</dbReference>
<proteinExistence type="predicted"/>
<dbReference type="GO" id="GO:0000976">
    <property type="term" value="F:transcription cis-regulatory region binding"/>
    <property type="evidence" value="ECO:0007669"/>
    <property type="project" value="TreeGrafter"/>
</dbReference>
<dbReference type="InterPro" id="IPR050109">
    <property type="entry name" value="HTH-type_TetR-like_transc_reg"/>
</dbReference>
<organism evidence="4 5">
    <name type="scientific">Nocardiopsis flavescens</name>
    <dbReference type="NCBI Taxonomy" id="758803"/>
    <lineage>
        <taxon>Bacteria</taxon>
        <taxon>Bacillati</taxon>
        <taxon>Actinomycetota</taxon>
        <taxon>Actinomycetes</taxon>
        <taxon>Streptosporangiales</taxon>
        <taxon>Nocardiopsidaceae</taxon>
        <taxon>Nocardiopsis</taxon>
    </lineage>
</organism>